<dbReference type="EMBL" id="MNUE01000033">
    <property type="protein sequence ID" value="OJD33096.1"/>
    <property type="molecule type" value="Genomic_DNA"/>
</dbReference>
<dbReference type="GeneID" id="31014765"/>
<evidence type="ECO:0000313" key="3">
    <source>
        <dbReference type="Proteomes" id="UP000183809"/>
    </source>
</evidence>
<dbReference type="Proteomes" id="UP000183809">
    <property type="component" value="Unassembled WGS sequence"/>
</dbReference>
<sequence length="327" mass="37514">MRRRSSDSSQLRHHIGTAFNILRHLAPQYIQVIRISFPTVTFKERIQSQRDKSHQTLAVLEFRHQVTFLLHLDPENRLATLHAPRPGRGERDAAEAFLHLDVGDWGFSVKRFTILSAEDYTPAIVGEGLYSISGLAPSEEGCRDVLVWRLVLRCILPTGNTQVTEQMEINRFIATLAACSRNQPYKYSVLLQEKQQHAEVCTQVLQAVQHHLQQDRQHLEDAFKRKSQECDVRTEEHARLRGDIATFSLADTNRLKGEIEQLEQELAKLIARHDKIQKKVERLQSGQLFIAQLLQALSSTFETSLHNLREESVKINDFLAHHGVEIP</sequence>
<comment type="caution">
    <text evidence="2">The sequence shown here is derived from an EMBL/GenBank/DDBJ whole genome shotgun (WGS) entry which is preliminary data.</text>
</comment>
<feature type="coiled-coil region" evidence="1">
    <location>
        <begin position="252"/>
        <end position="286"/>
    </location>
</feature>
<dbReference type="RefSeq" id="XP_020129356.1">
    <property type="nucleotide sequence ID" value="XM_020274504.1"/>
</dbReference>
<gene>
    <name evidence="2" type="ORF">BKCO1_33000107</name>
</gene>
<dbReference type="Gene3D" id="3.40.50.300">
    <property type="entry name" value="P-loop containing nucleotide triphosphate hydrolases"/>
    <property type="match status" value="1"/>
</dbReference>
<keyword evidence="3" id="KW-1185">Reference proteome</keyword>
<evidence type="ECO:0000256" key="1">
    <source>
        <dbReference type="SAM" id="Coils"/>
    </source>
</evidence>
<dbReference type="AlphaFoldDB" id="A0A1J9QXH9"/>
<organism evidence="2 3">
    <name type="scientific">Diplodia corticola</name>
    <dbReference type="NCBI Taxonomy" id="236234"/>
    <lineage>
        <taxon>Eukaryota</taxon>
        <taxon>Fungi</taxon>
        <taxon>Dikarya</taxon>
        <taxon>Ascomycota</taxon>
        <taxon>Pezizomycotina</taxon>
        <taxon>Dothideomycetes</taxon>
        <taxon>Dothideomycetes incertae sedis</taxon>
        <taxon>Botryosphaeriales</taxon>
        <taxon>Botryosphaeriaceae</taxon>
        <taxon>Diplodia</taxon>
    </lineage>
</organism>
<accession>A0A1J9QXH9</accession>
<keyword evidence="1" id="KW-0175">Coiled coil</keyword>
<name>A0A1J9QXH9_9PEZI</name>
<protein>
    <submittedName>
        <fullName evidence="2">Uncharacterized protein</fullName>
    </submittedName>
</protein>
<proteinExistence type="predicted"/>
<dbReference type="InterPro" id="IPR027417">
    <property type="entry name" value="P-loop_NTPase"/>
</dbReference>
<reference evidence="2 3" key="1">
    <citation type="submission" date="2016-10" db="EMBL/GenBank/DDBJ databases">
        <title>Proteomics and genomics reveal pathogen-plant mechanisms compatible with a hemibiotrophic lifestyle of Diplodia corticola.</title>
        <authorList>
            <person name="Fernandes I."/>
            <person name="De Jonge R."/>
            <person name="Van De Peer Y."/>
            <person name="Devreese B."/>
            <person name="Alves A."/>
            <person name="Esteves A.C."/>
        </authorList>
    </citation>
    <scope>NUCLEOTIDE SEQUENCE [LARGE SCALE GENOMIC DNA]</scope>
    <source>
        <strain evidence="2 3">CBS 112549</strain>
    </source>
</reference>
<evidence type="ECO:0000313" key="2">
    <source>
        <dbReference type="EMBL" id="OJD33096.1"/>
    </source>
</evidence>